<evidence type="ECO:0000256" key="1">
    <source>
        <dbReference type="SAM" id="SignalP"/>
    </source>
</evidence>
<dbReference type="PROSITE" id="PS51257">
    <property type="entry name" value="PROKAR_LIPOPROTEIN"/>
    <property type="match status" value="1"/>
</dbReference>
<reference evidence="2" key="1">
    <citation type="submission" date="2012-09" db="EMBL/GenBank/DDBJ databases">
        <title>Metagenomic Characterization of a Microbial Community in Wastewater Detects High Levels of Antibiotic Resistance.</title>
        <authorList>
            <person name="Abrams M."/>
            <person name="Caldwell A."/>
            <person name="Vandaei E."/>
            <person name="Lee W."/>
            <person name="Perrott J."/>
            <person name="Khan S.Y."/>
            <person name="Ta J."/>
            <person name="Romero D."/>
            <person name="Nguyen V."/>
            <person name="Pourmand N."/>
            <person name="Ouverney C.C."/>
        </authorList>
    </citation>
    <scope>NUCLEOTIDE SEQUENCE</scope>
</reference>
<feature type="chain" id="PRO_5003985208" evidence="1">
    <location>
        <begin position="26"/>
        <end position="85"/>
    </location>
</feature>
<sequence length="85" mass="8763">MHLTKIFVKQLAALGVAACIGLLSACSSSDPTKVEADFQINSVKGSVSGLEVTIDLTAKEACTDLTNLVADVEAYGATVSPDPNH</sequence>
<protein>
    <submittedName>
        <fullName evidence="2">Uncharacterized protein</fullName>
    </submittedName>
</protein>
<dbReference type="AlphaFoldDB" id="L7VXR9"/>
<accession>L7VXR9</accession>
<proteinExistence type="predicted"/>
<evidence type="ECO:0000313" key="2">
    <source>
        <dbReference type="EMBL" id="AGC72261.1"/>
    </source>
</evidence>
<dbReference type="EMBL" id="JX649897">
    <property type="protein sequence ID" value="AGC72261.1"/>
    <property type="molecule type" value="Genomic_DNA"/>
</dbReference>
<keyword evidence="1" id="KW-0732">Signal</keyword>
<feature type="signal peptide" evidence="1">
    <location>
        <begin position="1"/>
        <end position="25"/>
    </location>
</feature>
<organism evidence="2">
    <name type="scientific">uncultured bacterium A1Q1_fos_1266</name>
    <dbReference type="NCBI Taxonomy" id="1256546"/>
    <lineage>
        <taxon>Bacteria</taxon>
        <taxon>environmental samples</taxon>
    </lineage>
</organism>
<name>L7VXR9_9BACT</name>